<dbReference type="Proteomes" id="UP000468388">
    <property type="component" value="Unassembled WGS sequence"/>
</dbReference>
<organism evidence="3 4">
    <name type="scientific">Chitinophaga oryziterrae</name>
    <dbReference type="NCBI Taxonomy" id="1031224"/>
    <lineage>
        <taxon>Bacteria</taxon>
        <taxon>Pseudomonadati</taxon>
        <taxon>Bacteroidota</taxon>
        <taxon>Chitinophagia</taxon>
        <taxon>Chitinophagales</taxon>
        <taxon>Chitinophagaceae</taxon>
        <taxon>Chitinophaga</taxon>
    </lineage>
</organism>
<dbReference type="Gene3D" id="3.40.50.2020">
    <property type="match status" value="1"/>
</dbReference>
<dbReference type="PANTHER" id="PTHR47505:SF1">
    <property type="entry name" value="DNA UTILIZATION PROTEIN YHGH"/>
    <property type="match status" value="1"/>
</dbReference>
<dbReference type="AlphaFoldDB" id="A0A6N8JIL9"/>
<sequence>MKCTKDYFNSYFQQVNQSIVEMRSLLSSLLHLFYPHACEGCGTDLTSSEEILCLTCQEKLPRTGYQHYPANPVAKIFRGRADISHAMAAYYYRKASLLQSLIYQFKYHNRRDVALQLGRQTGYMLLQSKWLHEINCIIPVPLSKARERHRGYNQAALLAAGIAAVIKKPVISHVLTRESYRSSQTNKNRILRWENVEEAFSLQQAHVIRNQHVLLVDDVITTGATTEACCQVLLQEKVNVSICCLAYANHS</sequence>
<feature type="domain" description="Phosphoribosyltransferase" evidence="2">
    <location>
        <begin position="157"/>
        <end position="250"/>
    </location>
</feature>
<proteinExistence type="inferred from homology"/>
<keyword evidence="4" id="KW-1185">Reference proteome</keyword>
<comment type="caution">
    <text evidence="3">The sequence shown here is derived from an EMBL/GenBank/DDBJ whole genome shotgun (WGS) entry which is preliminary data.</text>
</comment>
<reference evidence="3 4" key="1">
    <citation type="submission" date="2019-12" db="EMBL/GenBank/DDBJ databases">
        <title>The draft genomic sequence of strain Chitinophaga oryziterrae JCM 16595.</title>
        <authorList>
            <person name="Zhang X."/>
        </authorList>
    </citation>
    <scope>NUCLEOTIDE SEQUENCE [LARGE SCALE GENOMIC DNA]</scope>
    <source>
        <strain evidence="3 4">JCM 16595</strain>
    </source>
</reference>
<protein>
    <submittedName>
        <fullName evidence="3">ComF family protein</fullName>
    </submittedName>
</protein>
<evidence type="ECO:0000259" key="2">
    <source>
        <dbReference type="Pfam" id="PF00156"/>
    </source>
</evidence>
<comment type="similarity">
    <text evidence="1">Belongs to the ComF/GntX family.</text>
</comment>
<dbReference type="EMBL" id="WRXO01000010">
    <property type="protein sequence ID" value="MVT44239.1"/>
    <property type="molecule type" value="Genomic_DNA"/>
</dbReference>
<name>A0A6N8JIL9_9BACT</name>
<evidence type="ECO:0000313" key="4">
    <source>
        <dbReference type="Proteomes" id="UP000468388"/>
    </source>
</evidence>
<dbReference type="SUPFAM" id="SSF53271">
    <property type="entry name" value="PRTase-like"/>
    <property type="match status" value="1"/>
</dbReference>
<dbReference type="CDD" id="cd06223">
    <property type="entry name" value="PRTases_typeI"/>
    <property type="match status" value="1"/>
</dbReference>
<dbReference type="InterPro" id="IPR000836">
    <property type="entry name" value="PRTase_dom"/>
</dbReference>
<dbReference type="PANTHER" id="PTHR47505">
    <property type="entry name" value="DNA UTILIZATION PROTEIN YHGH"/>
    <property type="match status" value="1"/>
</dbReference>
<dbReference type="InterPro" id="IPR051910">
    <property type="entry name" value="ComF/GntX_DNA_util-trans"/>
</dbReference>
<dbReference type="InterPro" id="IPR029057">
    <property type="entry name" value="PRTase-like"/>
</dbReference>
<gene>
    <name evidence="3" type="ORF">GO495_26830</name>
</gene>
<accession>A0A6N8JIL9</accession>
<dbReference type="Pfam" id="PF00156">
    <property type="entry name" value="Pribosyltran"/>
    <property type="match status" value="1"/>
</dbReference>
<evidence type="ECO:0000256" key="1">
    <source>
        <dbReference type="ARBA" id="ARBA00008007"/>
    </source>
</evidence>
<evidence type="ECO:0000313" key="3">
    <source>
        <dbReference type="EMBL" id="MVT44239.1"/>
    </source>
</evidence>